<proteinExistence type="inferred from homology"/>
<reference evidence="17" key="1">
    <citation type="submission" date="2017-02" db="EMBL/GenBank/DDBJ databases">
        <authorList>
            <person name="Daims H."/>
        </authorList>
    </citation>
    <scope>NUCLEOTIDE SEQUENCE [LARGE SCALE GENOMIC DNA]</scope>
</reference>
<dbReference type="Gene3D" id="3.40.630.70">
    <property type="entry name" value="Leucyl/phenylalanyl-tRNA-protein transferase, C-terminal domain"/>
    <property type="match status" value="1"/>
</dbReference>
<evidence type="ECO:0000256" key="4">
    <source>
        <dbReference type="ARBA" id="ARBA00023315"/>
    </source>
</evidence>
<dbReference type="Proteomes" id="UP000195667">
    <property type="component" value="Unassembled WGS sequence"/>
</dbReference>
<dbReference type="NCBIfam" id="TIGR00667">
    <property type="entry name" value="aat"/>
    <property type="match status" value="1"/>
</dbReference>
<dbReference type="AlphaFoldDB" id="A0A1R4HD68"/>
<gene>
    <name evidence="15 16" type="primary">aat</name>
    <name evidence="16" type="ORF">CRENPOLYSF1_50052</name>
</gene>
<dbReference type="RefSeq" id="WP_087144091.1">
    <property type="nucleotide sequence ID" value="NZ_FUKI01000126.1"/>
</dbReference>
<dbReference type="InterPro" id="IPR042203">
    <property type="entry name" value="Leu/Phe-tRNA_Trfase_C"/>
</dbReference>
<evidence type="ECO:0000256" key="1">
    <source>
        <dbReference type="ARBA" id="ARBA00004496"/>
    </source>
</evidence>
<evidence type="ECO:0000256" key="3">
    <source>
        <dbReference type="ARBA" id="ARBA00022679"/>
    </source>
</evidence>
<dbReference type="GO" id="GO:0008914">
    <property type="term" value="F:leucyl-tRNA--protein transferase activity"/>
    <property type="evidence" value="ECO:0007669"/>
    <property type="project" value="UniProtKB-UniRule"/>
</dbReference>
<organism evidence="16 17">
    <name type="scientific">Crenothrix polyspora</name>
    <dbReference type="NCBI Taxonomy" id="360316"/>
    <lineage>
        <taxon>Bacteria</taxon>
        <taxon>Pseudomonadati</taxon>
        <taxon>Pseudomonadota</taxon>
        <taxon>Gammaproteobacteria</taxon>
        <taxon>Methylococcales</taxon>
        <taxon>Crenotrichaceae</taxon>
        <taxon>Crenothrix</taxon>
    </lineage>
</organism>
<dbReference type="InterPro" id="IPR004616">
    <property type="entry name" value="Leu/Phe-tRNA_Trfase"/>
</dbReference>
<comment type="similarity">
    <text evidence="9 15">Belongs to the L/F-transferase family.</text>
</comment>
<accession>A0A1R4HD68</accession>
<evidence type="ECO:0000256" key="13">
    <source>
        <dbReference type="ARBA" id="ARBA00077165"/>
    </source>
</evidence>
<dbReference type="OrthoDB" id="9790282at2"/>
<keyword evidence="2 15" id="KW-0963">Cytoplasm</keyword>
<comment type="catalytic activity">
    <reaction evidence="6 15">
        <text>N-terminal L-arginyl-[protein] + L-leucyl-tRNA(Leu) = N-terminal L-leucyl-L-arginyl-[protein] + tRNA(Leu) + H(+)</text>
        <dbReference type="Rhea" id="RHEA:50416"/>
        <dbReference type="Rhea" id="RHEA-COMP:9613"/>
        <dbReference type="Rhea" id="RHEA-COMP:9622"/>
        <dbReference type="Rhea" id="RHEA-COMP:12672"/>
        <dbReference type="Rhea" id="RHEA-COMP:12673"/>
        <dbReference type="ChEBI" id="CHEBI:15378"/>
        <dbReference type="ChEBI" id="CHEBI:64719"/>
        <dbReference type="ChEBI" id="CHEBI:78442"/>
        <dbReference type="ChEBI" id="CHEBI:78494"/>
        <dbReference type="ChEBI" id="CHEBI:133044"/>
        <dbReference type="EC" id="2.3.2.6"/>
    </reaction>
</comment>
<evidence type="ECO:0000256" key="11">
    <source>
        <dbReference type="ARBA" id="ARBA00074372"/>
    </source>
</evidence>
<dbReference type="InterPro" id="IPR042221">
    <property type="entry name" value="Leu/Phe-tRNA_Trfase_N"/>
</dbReference>
<evidence type="ECO:0000313" key="17">
    <source>
        <dbReference type="Proteomes" id="UP000195667"/>
    </source>
</evidence>
<comment type="function">
    <text evidence="8 15">Functions in the N-end rule pathway of protein degradation where it conjugates Leu, Phe and, less efficiently, Met from aminoacyl-tRNAs to the N-termini of proteins containing an N-terminal arginine or lysine.</text>
</comment>
<dbReference type="HAMAP" id="MF_00688">
    <property type="entry name" value="Leu_Phe_trans"/>
    <property type="match status" value="1"/>
</dbReference>
<comment type="catalytic activity">
    <reaction evidence="5 15">
        <text>L-phenylalanyl-tRNA(Phe) + an N-terminal L-alpha-aminoacyl-[protein] = an N-terminal L-phenylalanyl-L-alpha-aminoacyl-[protein] + tRNA(Phe)</text>
        <dbReference type="Rhea" id="RHEA:43632"/>
        <dbReference type="Rhea" id="RHEA-COMP:9668"/>
        <dbReference type="Rhea" id="RHEA-COMP:9699"/>
        <dbReference type="Rhea" id="RHEA-COMP:10636"/>
        <dbReference type="Rhea" id="RHEA-COMP:10637"/>
        <dbReference type="ChEBI" id="CHEBI:78442"/>
        <dbReference type="ChEBI" id="CHEBI:78531"/>
        <dbReference type="ChEBI" id="CHEBI:78597"/>
        <dbReference type="ChEBI" id="CHEBI:83561"/>
        <dbReference type="EC" id="2.3.2.6"/>
    </reaction>
</comment>
<evidence type="ECO:0000256" key="15">
    <source>
        <dbReference type="HAMAP-Rule" id="MF_00688"/>
    </source>
</evidence>
<dbReference type="GO" id="GO:0005737">
    <property type="term" value="C:cytoplasm"/>
    <property type="evidence" value="ECO:0007669"/>
    <property type="project" value="UniProtKB-SubCell"/>
</dbReference>
<name>A0A1R4HD68_9GAMM</name>
<evidence type="ECO:0000256" key="2">
    <source>
        <dbReference type="ARBA" id="ARBA00022490"/>
    </source>
</evidence>
<dbReference type="PANTHER" id="PTHR30098:SF2">
    <property type="entry name" value="LEUCYL_PHENYLALANYL-TRNA--PROTEIN TRANSFERASE"/>
    <property type="match status" value="1"/>
</dbReference>
<dbReference type="GO" id="GO:0030163">
    <property type="term" value="P:protein catabolic process"/>
    <property type="evidence" value="ECO:0007669"/>
    <property type="project" value="UniProtKB-UniRule"/>
</dbReference>
<evidence type="ECO:0000256" key="5">
    <source>
        <dbReference type="ARBA" id="ARBA00050607"/>
    </source>
</evidence>
<evidence type="ECO:0000313" key="16">
    <source>
        <dbReference type="EMBL" id="SJM93981.1"/>
    </source>
</evidence>
<keyword evidence="4 15" id="KW-0012">Acyltransferase</keyword>
<evidence type="ECO:0000256" key="9">
    <source>
        <dbReference type="ARBA" id="ARBA00061535"/>
    </source>
</evidence>
<dbReference type="EC" id="2.3.2.6" evidence="10 15"/>
<dbReference type="SUPFAM" id="SSF55729">
    <property type="entry name" value="Acyl-CoA N-acyltransferases (Nat)"/>
    <property type="match status" value="1"/>
</dbReference>
<dbReference type="PANTHER" id="PTHR30098">
    <property type="entry name" value="LEUCYL/PHENYLALANYL-TRNA--PROTEIN TRANSFERASE"/>
    <property type="match status" value="1"/>
</dbReference>
<keyword evidence="3 15" id="KW-0808">Transferase</keyword>
<comment type="catalytic activity">
    <reaction evidence="7 15">
        <text>N-terminal L-lysyl-[protein] + L-leucyl-tRNA(Leu) = N-terminal L-leucyl-L-lysyl-[protein] + tRNA(Leu) + H(+)</text>
        <dbReference type="Rhea" id="RHEA:12340"/>
        <dbReference type="Rhea" id="RHEA-COMP:9613"/>
        <dbReference type="Rhea" id="RHEA-COMP:9622"/>
        <dbReference type="Rhea" id="RHEA-COMP:12670"/>
        <dbReference type="Rhea" id="RHEA-COMP:12671"/>
        <dbReference type="ChEBI" id="CHEBI:15378"/>
        <dbReference type="ChEBI" id="CHEBI:65249"/>
        <dbReference type="ChEBI" id="CHEBI:78442"/>
        <dbReference type="ChEBI" id="CHEBI:78494"/>
        <dbReference type="ChEBI" id="CHEBI:133043"/>
        <dbReference type="EC" id="2.3.2.6"/>
    </reaction>
</comment>
<dbReference type="Pfam" id="PF03588">
    <property type="entry name" value="Leu_Phe_trans"/>
    <property type="match status" value="1"/>
</dbReference>
<dbReference type="EMBL" id="FUKI01000126">
    <property type="protein sequence ID" value="SJM93981.1"/>
    <property type="molecule type" value="Genomic_DNA"/>
</dbReference>
<protein>
    <recommendedName>
        <fullName evidence="11 15">Leucyl/phenylalanyl-tRNA--protein transferase</fullName>
        <ecNumber evidence="10 15">2.3.2.6</ecNumber>
    </recommendedName>
    <alternativeName>
        <fullName evidence="12 15">L/F-transferase</fullName>
    </alternativeName>
    <alternativeName>
        <fullName evidence="13 15">Leucyltransferase</fullName>
    </alternativeName>
    <alternativeName>
        <fullName evidence="14 15">Phenyalanyltransferase</fullName>
    </alternativeName>
</protein>
<dbReference type="FunFam" id="3.30.70.3550:FF:000001">
    <property type="entry name" value="Leucyl/phenylalanyl-tRNA--protein transferase"/>
    <property type="match status" value="1"/>
</dbReference>
<evidence type="ECO:0000256" key="14">
    <source>
        <dbReference type="ARBA" id="ARBA00083640"/>
    </source>
</evidence>
<dbReference type="Gene3D" id="3.30.70.3550">
    <property type="entry name" value="Leucyl/phenylalanyl-tRNA-protein transferase, N-terminal domain"/>
    <property type="match status" value="1"/>
</dbReference>
<evidence type="ECO:0000256" key="12">
    <source>
        <dbReference type="ARBA" id="ARBA00077136"/>
    </source>
</evidence>
<keyword evidence="17" id="KW-1185">Reference proteome</keyword>
<evidence type="ECO:0000256" key="10">
    <source>
        <dbReference type="ARBA" id="ARBA00066767"/>
    </source>
</evidence>
<evidence type="ECO:0000256" key="6">
    <source>
        <dbReference type="ARBA" id="ARBA00050652"/>
    </source>
</evidence>
<sequence length="231" mass="26149">MSLTILDANNPEQEFPALNKALSVPDGLLAIGGCLSKQRLLKAYRHGVFPWFNPDDPILWWSPDPRLVLFPHRLLISRSLKKTLRKAVYSVTFDQAFEAVIHACAEPRKQSSGTWITLEMNRAYRELHQLGIAHSVEAWCNGELVGGLYGVGIGQVFFGESMFHTQTDASKVAFAHLVKQLKDWDYQLIDCQVHTQHLTSLGAEEIKRATFKKLLDQYCDLPTGSRAWQNQ</sequence>
<comment type="subcellular location">
    <subcellularLocation>
        <location evidence="1 15">Cytoplasm</location>
    </subcellularLocation>
</comment>
<dbReference type="InterPro" id="IPR016181">
    <property type="entry name" value="Acyl_CoA_acyltransferase"/>
</dbReference>
<evidence type="ECO:0000256" key="7">
    <source>
        <dbReference type="ARBA" id="ARBA00051538"/>
    </source>
</evidence>
<evidence type="ECO:0000256" key="8">
    <source>
        <dbReference type="ARBA" id="ARBA00054043"/>
    </source>
</evidence>
<dbReference type="FunFam" id="3.40.630.70:FF:000001">
    <property type="entry name" value="Leucyl/phenylalanyl-tRNA--protein transferase"/>
    <property type="match status" value="1"/>
</dbReference>